<reference evidence="1" key="1">
    <citation type="journal article" date="2019" name="Environ. Microbiol.">
        <title>Fungal ecological strategies reflected in gene transcription - a case study of two litter decomposers.</title>
        <authorList>
            <person name="Barbi F."/>
            <person name="Kohler A."/>
            <person name="Barry K."/>
            <person name="Baskaran P."/>
            <person name="Daum C."/>
            <person name="Fauchery L."/>
            <person name="Ihrmark K."/>
            <person name="Kuo A."/>
            <person name="LaButti K."/>
            <person name="Lipzen A."/>
            <person name="Morin E."/>
            <person name="Grigoriev I.V."/>
            <person name="Henrissat B."/>
            <person name="Lindahl B."/>
            <person name="Martin F."/>
        </authorList>
    </citation>
    <scope>NUCLEOTIDE SEQUENCE</scope>
    <source>
        <strain evidence="1">JB14</strain>
    </source>
</reference>
<proteinExistence type="predicted"/>
<protein>
    <submittedName>
        <fullName evidence="1">Uncharacterized protein</fullName>
    </submittedName>
</protein>
<sequence length="127" mass="13804">MSLPSFAFSLASWRSVSLEDDGTSLITSCLISTLHGGLDEQSSSGSPLLPKLRSLSLNVGGTAFDDAAFVSMASSRWLPDPNYAEVVGVSCLRSVLLRFRARKVDEEVYMPLQYLDKMGMRVVIIGI</sequence>
<dbReference type="EMBL" id="ML769401">
    <property type="protein sequence ID" value="KAE9406602.1"/>
    <property type="molecule type" value="Genomic_DNA"/>
</dbReference>
<dbReference type="Proteomes" id="UP000799118">
    <property type="component" value="Unassembled WGS sequence"/>
</dbReference>
<gene>
    <name evidence="1" type="ORF">BT96DRAFT_987440</name>
</gene>
<dbReference type="OrthoDB" id="3070591at2759"/>
<evidence type="ECO:0000313" key="1">
    <source>
        <dbReference type="EMBL" id="KAE9406602.1"/>
    </source>
</evidence>
<dbReference type="AlphaFoldDB" id="A0A6A4I403"/>
<evidence type="ECO:0000313" key="2">
    <source>
        <dbReference type="Proteomes" id="UP000799118"/>
    </source>
</evidence>
<accession>A0A6A4I403</accession>
<organism evidence="1 2">
    <name type="scientific">Gymnopus androsaceus JB14</name>
    <dbReference type="NCBI Taxonomy" id="1447944"/>
    <lineage>
        <taxon>Eukaryota</taxon>
        <taxon>Fungi</taxon>
        <taxon>Dikarya</taxon>
        <taxon>Basidiomycota</taxon>
        <taxon>Agaricomycotina</taxon>
        <taxon>Agaricomycetes</taxon>
        <taxon>Agaricomycetidae</taxon>
        <taxon>Agaricales</taxon>
        <taxon>Marasmiineae</taxon>
        <taxon>Omphalotaceae</taxon>
        <taxon>Gymnopus</taxon>
    </lineage>
</organism>
<name>A0A6A4I403_9AGAR</name>
<keyword evidence="2" id="KW-1185">Reference proteome</keyword>